<dbReference type="Proteomes" id="UP000188937">
    <property type="component" value="Chromosome"/>
</dbReference>
<comment type="subcellular location">
    <subcellularLocation>
        <location evidence="1">Cell membrane</location>
        <topology evidence="1">Multi-pass membrane protein</topology>
    </subcellularLocation>
</comment>
<feature type="transmembrane region" description="Helical" evidence="7">
    <location>
        <begin position="150"/>
        <end position="169"/>
    </location>
</feature>
<protein>
    <submittedName>
        <fullName evidence="8">Fusaric acid resistance protein</fullName>
    </submittedName>
</protein>
<evidence type="ECO:0000256" key="6">
    <source>
        <dbReference type="ARBA" id="ARBA00023136"/>
    </source>
</evidence>
<evidence type="ECO:0000256" key="7">
    <source>
        <dbReference type="SAM" id="Phobius"/>
    </source>
</evidence>
<evidence type="ECO:0000256" key="5">
    <source>
        <dbReference type="ARBA" id="ARBA00022989"/>
    </source>
</evidence>
<dbReference type="GO" id="GO:0005886">
    <property type="term" value="C:plasma membrane"/>
    <property type="evidence" value="ECO:0007669"/>
    <property type="project" value="UniProtKB-SubCell"/>
</dbReference>
<accession>A0A1U9KGT7</accession>
<dbReference type="EMBL" id="CP014692">
    <property type="protein sequence ID" value="AQS84947.1"/>
    <property type="molecule type" value="Genomic_DNA"/>
</dbReference>
<feature type="transmembrane region" description="Helical" evidence="7">
    <location>
        <begin position="319"/>
        <end position="337"/>
    </location>
</feature>
<proteinExistence type="predicted"/>
<evidence type="ECO:0000256" key="1">
    <source>
        <dbReference type="ARBA" id="ARBA00004651"/>
    </source>
</evidence>
<dbReference type="GO" id="GO:0022857">
    <property type="term" value="F:transmembrane transporter activity"/>
    <property type="evidence" value="ECO:0007669"/>
    <property type="project" value="InterPro"/>
</dbReference>
<sequence length="592" mass="64720">MTTVTAERKWSWLFAPSMANLGFAVRTSCAAVFSLLVAMWMELGSPQWAPLTVWVVATASRGESISKARWRLLGTIIGCSVGVALIASFPQQAAIFFAGLAAWIGLCCGCATFFDGFRSYGFLVAGFTTAIVAVDAIPDPDAAFSVAMARGTYIMLGIVCEGVATMMFMPDMEGKARRALVKRLKHVADHTSIMLQGADFSRPVQQALLADIMAAATRIEYDVLEMGPAAGRAADHARAALASLLAAFARRRAEAGWPTIQRSLAHADEHVRLIVSPLRGDRFRFRSRSVRQGIEGVRNGLRAAAGIVGAWLLWEVTGWPSGITFVSYVALVYGLLATRETPTLATGDFVRGALLCALVAAVFVVLVVPGVTSPELLAGALMVPMVAGGLAARTPRLINHAFSFNMFLPVLIGPANMGRYDEVSFLNGTSAFLGAVFFSAVMFRFVLTFRPDDHLRRTIGWAQRCLFDLTYPTSMISERAWLIVNADSMVRTVRTARNVPEDVVFARFSQHMAIMTVGMYVIEVRQTAQDKTCSAGLSRRLQVFLRVWRKDQARGEMMLPVLLRFIDRVPGDHTDLRLALVKMVRLQHAVRS</sequence>
<keyword evidence="3" id="KW-1003">Cell membrane</keyword>
<feature type="transmembrane region" description="Helical" evidence="7">
    <location>
        <begin position="70"/>
        <end position="89"/>
    </location>
</feature>
<feature type="transmembrane region" description="Helical" evidence="7">
    <location>
        <begin position="376"/>
        <end position="392"/>
    </location>
</feature>
<evidence type="ECO:0000256" key="3">
    <source>
        <dbReference type="ARBA" id="ARBA00022475"/>
    </source>
</evidence>
<evidence type="ECO:0000313" key="9">
    <source>
        <dbReference type="Proteomes" id="UP000188937"/>
    </source>
</evidence>
<evidence type="ECO:0000313" key="8">
    <source>
        <dbReference type="EMBL" id="AQS84947.1"/>
    </source>
</evidence>
<dbReference type="OrthoDB" id="8005649at2"/>
<keyword evidence="2" id="KW-0813">Transport</keyword>
<name>A0A1U9KGT7_ACEAC</name>
<evidence type="ECO:0000256" key="4">
    <source>
        <dbReference type="ARBA" id="ARBA00022692"/>
    </source>
</evidence>
<dbReference type="PANTHER" id="PTHR30509">
    <property type="entry name" value="P-HYDROXYBENZOIC ACID EFFLUX PUMP SUBUNIT-RELATED"/>
    <property type="match status" value="1"/>
</dbReference>
<gene>
    <name evidence="8" type="ORF">A0U92_09355</name>
</gene>
<dbReference type="STRING" id="435.A0U92_09355"/>
<keyword evidence="4 7" id="KW-0812">Transmembrane</keyword>
<feature type="transmembrane region" description="Helical" evidence="7">
    <location>
        <begin position="429"/>
        <end position="447"/>
    </location>
</feature>
<feature type="transmembrane region" description="Helical" evidence="7">
    <location>
        <begin position="121"/>
        <end position="138"/>
    </location>
</feature>
<dbReference type="KEGG" id="aace:A0U92_09355"/>
<dbReference type="Pfam" id="PF04632">
    <property type="entry name" value="FUSC"/>
    <property type="match status" value="2"/>
</dbReference>
<dbReference type="InterPro" id="IPR006726">
    <property type="entry name" value="PHBA_efflux_AaeB/fusaric-R"/>
</dbReference>
<keyword evidence="6 7" id="KW-0472">Membrane</keyword>
<keyword evidence="9" id="KW-1185">Reference proteome</keyword>
<dbReference type="RefSeq" id="WP_077812991.1">
    <property type="nucleotide sequence ID" value="NZ_CP014692.1"/>
</dbReference>
<dbReference type="PANTHER" id="PTHR30509:SF9">
    <property type="entry name" value="MULTIDRUG RESISTANCE PROTEIN MDTO"/>
    <property type="match status" value="1"/>
</dbReference>
<organism evidence="8 9">
    <name type="scientific">Acetobacter aceti</name>
    <dbReference type="NCBI Taxonomy" id="435"/>
    <lineage>
        <taxon>Bacteria</taxon>
        <taxon>Pseudomonadati</taxon>
        <taxon>Pseudomonadota</taxon>
        <taxon>Alphaproteobacteria</taxon>
        <taxon>Acetobacterales</taxon>
        <taxon>Acetobacteraceae</taxon>
        <taxon>Acetobacter</taxon>
        <taxon>Acetobacter subgen. Acetobacter</taxon>
    </lineage>
</organism>
<feature type="transmembrane region" description="Helical" evidence="7">
    <location>
        <begin position="349"/>
        <end position="370"/>
    </location>
</feature>
<dbReference type="AlphaFoldDB" id="A0A1U9KGT7"/>
<reference evidence="8 9" key="1">
    <citation type="submission" date="2016-03" db="EMBL/GenBank/DDBJ databases">
        <title>Acetic acid bacteria sequencing.</title>
        <authorList>
            <person name="Brandt J."/>
            <person name="Jakob F."/>
            <person name="Vogel R.F."/>
        </authorList>
    </citation>
    <scope>NUCLEOTIDE SEQUENCE [LARGE SCALE GENOMIC DNA]</scope>
    <source>
        <strain evidence="8 9">TMW2.1153</strain>
    </source>
</reference>
<keyword evidence="5 7" id="KW-1133">Transmembrane helix</keyword>
<evidence type="ECO:0000256" key="2">
    <source>
        <dbReference type="ARBA" id="ARBA00022448"/>
    </source>
</evidence>
<feature type="transmembrane region" description="Helical" evidence="7">
    <location>
        <begin position="95"/>
        <end position="114"/>
    </location>
</feature>